<dbReference type="CDD" id="cd06579">
    <property type="entry name" value="TM_PBP1_transp_AraH_like"/>
    <property type="match status" value="1"/>
</dbReference>
<feature type="transmembrane region" description="Helical" evidence="9">
    <location>
        <begin position="214"/>
        <end position="233"/>
    </location>
</feature>
<dbReference type="EMBL" id="QVIA01000014">
    <property type="protein sequence ID" value="RGC29840.1"/>
    <property type="molecule type" value="Genomic_DNA"/>
</dbReference>
<evidence type="ECO:0000256" key="6">
    <source>
        <dbReference type="ARBA" id="ARBA00022989"/>
    </source>
</evidence>
<proteinExistence type="predicted"/>
<keyword evidence="6 9" id="KW-1133">Transmembrane helix</keyword>
<keyword evidence="3" id="KW-1003">Cell membrane</keyword>
<dbReference type="GO" id="GO:0022857">
    <property type="term" value="F:transmembrane transporter activity"/>
    <property type="evidence" value="ECO:0007669"/>
    <property type="project" value="InterPro"/>
</dbReference>
<gene>
    <name evidence="10" type="ORF">DWX41_13565</name>
</gene>
<keyword evidence="7 9" id="KW-0472">Membrane</keyword>
<evidence type="ECO:0000256" key="8">
    <source>
        <dbReference type="ARBA" id="ARBA00039381"/>
    </source>
</evidence>
<feature type="transmembrane region" description="Helical" evidence="9">
    <location>
        <begin position="122"/>
        <end position="141"/>
    </location>
</feature>
<sequence length="321" mass="34623">MMKHRLKMNRMIRPELTVFVFMILSLVVGVLLSPNFLDIRFLLGSTIFYCELGLMAIPFTLLLTSGEIDLSIAANMSLVACLVAVLYQAGMSMPVLIVIGIAAGTLLGFFNGLLVTVTKLPSLVITIGIMSVYQGFSQVLVGDAAISGFPEWFIGLDQYTILGLIPLNLIILIVVALIFSFLLKKTVWGRKVTAIGLNRGTALYSGVAVEKTKVLLFTIQGTFCAIAGIMTMSRLQMAKYTIAGDGQMDVITMVLLGGTAFAGGRGSVLGTLAAFFIIVFIRTGMRLALLSNYAQMAILGLLLILVIIISNGLEKMAKKYE</sequence>
<evidence type="ECO:0000256" key="3">
    <source>
        <dbReference type="ARBA" id="ARBA00022475"/>
    </source>
</evidence>
<dbReference type="AlphaFoldDB" id="A0A3E2WSD1"/>
<dbReference type="PANTHER" id="PTHR32196:SF71">
    <property type="entry name" value="AUTOINDUCER 2 IMPORT SYSTEM PERMEASE PROTEIN LSRD"/>
    <property type="match status" value="1"/>
</dbReference>
<evidence type="ECO:0000256" key="9">
    <source>
        <dbReference type="SAM" id="Phobius"/>
    </source>
</evidence>
<name>A0A3E2WSD1_9FIRM</name>
<reference evidence="10 11" key="1">
    <citation type="submission" date="2018-08" db="EMBL/GenBank/DDBJ databases">
        <title>A genome reference for cultivated species of the human gut microbiota.</title>
        <authorList>
            <person name="Zou Y."/>
            <person name="Xue W."/>
            <person name="Luo G."/>
        </authorList>
    </citation>
    <scope>NUCLEOTIDE SEQUENCE [LARGE SCALE GENOMIC DNA]</scope>
    <source>
        <strain evidence="10 11">AF19-21</strain>
    </source>
</reference>
<protein>
    <recommendedName>
        <fullName evidence="8">Autoinducer 2 import system permease protein LsrD</fullName>
    </recommendedName>
</protein>
<keyword evidence="5 9" id="KW-0812">Transmembrane</keyword>
<dbReference type="Pfam" id="PF02653">
    <property type="entry name" value="BPD_transp_2"/>
    <property type="match status" value="1"/>
</dbReference>
<dbReference type="PANTHER" id="PTHR32196">
    <property type="entry name" value="ABC TRANSPORTER PERMEASE PROTEIN YPHD-RELATED-RELATED"/>
    <property type="match status" value="1"/>
</dbReference>
<organism evidence="10 11">
    <name type="scientific">Hungatella hathewayi</name>
    <dbReference type="NCBI Taxonomy" id="154046"/>
    <lineage>
        <taxon>Bacteria</taxon>
        <taxon>Bacillati</taxon>
        <taxon>Bacillota</taxon>
        <taxon>Clostridia</taxon>
        <taxon>Lachnospirales</taxon>
        <taxon>Lachnospiraceae</taxon>
        <taxon>Hungatella</taxon>
    </lineage>
</organism>
<feature type="transmembrane region" description="Helical" evidence="9">
    <location>
        <begin position="161"/>
        <end position="183"/>
    </location>
</feature>
<feature type="transmembrane region" description="Helical" evidence="9">
    <location>
        <begin position="253"/>
        <end position="281"/>
    </location>
</feature>
<keyword evidence="2" id="KW-0813">Transport</keyword>
<comment type="caution">
    <text evidence="10">The sequence shown here is derived from an EMBL/GenBank/DDBJ whole genome shotgun (WGS) entry which is preliminary data.</text>
</comment>
<feature type="transmembrane region" description="Helical" evidence="9">
    <location>
        <begin position="70"/>
        <end position="89"/>
    </location>
</feature>
<feature type="transmembrane region" description="Helical" evidence="9">
    <location>
        <begin position="293"/>
        <end position="313"/>
    </location>
</feature>
<keyword evidence="4" id="KW-0997">Cell inner membrane</keyword>
<evidence type="ECO:0000313" key="10">
    <source>
        <dbReference type="EMBL" id="RGC29840.1"/>
    </source>
</evidence>
<dbReference type="Proteomes" id="UP000261111">
    <property type="component" value="Unassembled WGS sequence"/>
</dbReference>
<dbReference type="InterPro" id="IPR001851">
    <property type="entry name" value="ABC_transp_permease"/>
</dbReference>
<dbReference type="GO" id="GO:0005886">
    <property type="term" value="C:plasma membrane"/>
    <property type="evidence" value="ECO:0007669"/>
    <property type="project" value="UniProtKB-SubCell"/>
</dbReference>
<feature type="transmembrane region" description="Helical" evidence="9">
    <location>
        <begin position="42"/>
        <end position="63"/>
    </location>
</feature>
<evidence type="ECO:0000256" key="5">
    <source>
        <dbReference type="ARBA" id="ARBA00022692"/>
    </source>
</evidence>
<evidence type="ECO:0000313" key="11">
    <source>
        <dbReference type="Proteomes" id="UP000261111"/>
    </source>
</evidence>
<evidence type="ECO:0000256" key="1">
    <source>
        <dbReference type="ARBA" id="ARBA00004651"/>
    </source>
</evidence>
<evidence type="ECO:0000256" key="4">
    <source>
        <dbReference type="ARBA" id="ARBA00022519"/>
    </source>
</evidence>
<feature type="transmembrane region" description="Helical" evidence="9">
    <location>
        <begin position="95"/>
        <end position="115"/>
    </location>
</feature>
<evidence type="ECO:0000256" key="2">
    <source>
        <dbReference type="ARBA" id="ARBA00022448"/>
    </source>
</evidence>
<comment type="subcellular location">
    <subcellularLocation>
        <location evidence="1">Cell membrane</location>
        <topology evidence="1">Multi-pass membrane protein</topology>
    </subcellularLocation>
</comment>
<accession>A0A3E2WSD1</accession>
<evidence type="ECO:0000256" key="7">
    <source>
        <dbReference type="ARBA" id="ARBA00023136"/>
    </source>
</evidence>